<gene>
    <name evidence="2" type="ORF">BUL40_13390</name>
</gene>
<keyword evidence="1" id="KW-1133">Transmembrane helix</keyword>
<dbReference type="Proteomes" id="UP000191680">
    <property type="component" value="Unassembled WGS sequence"/>
</dbReference>
<dbReference type="AlphaFoldDB" id="A0A1V6LNR6"/>
<protein>
    <submittedName>
        <fullName evidence="2">Uncharacterized protein</fullName>
    </submittedName>
</protein>
<organism evidence="2 3">
    <name type="scientific">Croceivirga radicis</name>
    <dbReference type="NCBI Taxonomy" id="1929488"/>
    <lineage>
        <taxon>Bacteria</taxon>
        <taxon>Pseudomonadati</taxon>
        <taxon>Bacteroidota</taxon>
        <taxon>Flavobacteriia</taxon>
        <taxon>Flavobacteriales</taxon>
        <taxon>Flavobacteriaceae</taxon>
        <taxon>Croceivirga</taxon>
    </lineage>
</organism>
<evidence type="ECO:0000313" key="2">
    <source>
        <dbReference type="EMBL" id="OQD41845.1"/>
    </source>
</evidence>
<keyword evidence="3" id="KW-1185">Reference proteome</keyword>
<dbReference type="RefSeq" id="WP_010518536.1">
    <property type="nucleotide sequence ID" value="NZ_AFOE01000025.1"/>
</dbReference>
<evidence type="ECO:0000256" key="1">
    <source>
        <dbReference type="SAM" id="Phobius"/>
    </source>
</evidence>
<sequence length="63" mass="7245">MKAYKIKSLLYFAGFVAAAVMYYNLEQQDTFQEKITTSTVVETQAEDLPQAELDTETFEKELN</sequence>
<evidence type="ECO:0000313" key="3">
    <source>
        <dbReference type="Proteomes" id="UP000191680"/>
    </source>
</evidence>
<proteinExistence type="predicted"/>
<dbReference type="OrthoDB" id="1451712at2"/>
<keyword evidence="1" id="KW-0472">Membrane</keyword>
<comment type="caution">
    <text evidence="2">The sequence shown here is derived from an EMBL/GenBank/DDBJ whole genome shotgun (WGS) entry which is preliminary data.</text>
</comment>
<feature type="transmembrane region" description="Helical" evidence="1">
    <location>
        <begin position="9"/>
        <end position="25"/>
    </location>
</feature>
<reference evidence="2 3" key="1">
    <citation type="submission" date="2016-12" db="EMBL/GenBank/DDBJ databases">
        <authorList>
            <person name="Song W.-J."/>
            <person name="Kurnit D.M."/>
        </authorList>
    </citation>
    <scope>NUCLEOTIDE SEQUENCE [LARGE SCALE GENOMIC DNA]</scope>
    <source>
        <strain evidence="2 3">HSG9</strain>
    </source>
</reference>
<dbReference type="EMBL" id="MTBC01000010">
    <property type="protein sequence ID" value="OQD41845.1"/>
    <property type="molecule type" value="Genomic_DNA"/>
</dbReference>
<accession>A0A1V6LNR6</accession>
<name>A0A1V6LNR6_9FLAO</name>
<keyword evidence="1" id="KW-0812">Transmembrane</keyword>